<reference evidence="4" key="2">
    <citation type="submission" date="2009-11" db="EMBL/GenBank/DDBJ databases">
        <title>The Genome Sequence of Allomyces macrogynus strain ATCC 38327.</title>
        <authorList>
            <consortium name="The Broad Institute Genome Sequencing Platform"/>
            <person name="Russ C."/>
            <person name="Cuomo C."/>
            <person name="Shea T."/>
            <person name="Young S.K."/>
            <person name="Zeng Q."/>
            <person name="Koehrsen M."/>
            <person name="Haas B."/>
            <person name="Borodovsky M."/>
            <person name="Guigo R."/>
            <person name="Alvarado L."/>
            <person name="Berlin A."/>
            <person name="Borenstein D."/>
            <person name="Chen Z."/>
            <person name="Engels R."/>
            <person name="Freedman E."/>
            <person name="Gellesch M."/>
            <person name="Goldberg J."/>
            <person name="Griggs A."/>
            <person name="Gujja S."/>
            <person name="Heiman D."/>
            <person name="Hepburn T."/>
            <person name="Howarth C."/>
            <person name="Jen D."/>
            <person name="Larson L."/>
            <person name="Lewis B."/>
            <person name="Mehta T."/>
            <person name="Park D."/>
            <person name="Pearson M."/>
            <person name="Roberts A."/>
            <person name="Saif S."/>
            <person name="Shenoy N."/>
            <person name="Sisk P."/>
            <person name="Stolte C."/>
            <person name="Sykes S."/>
            <person name="Walk T."/>
            <person name="White J."/>
            <person name="Yandava C."/>
            <person name="Burger G."/>
            <person name="Gray M.W."/>
            <person name="Holland P.W.H."/>
            <person name="King N."/>
            <person name="Lang F.B.F."/>
            <person name="Roger A.J."/>
            <person name="Ruiz-Trillo I."/>
            <person name="Lander E."/>
            <person name="Nusbaum C."/>
        </authorList>
    </citation>
    <scope>NUCLEOTIDE SEQUENCE [LARGE SCALE GENOMIC DNA]</scope>
    <source>
        <strain evidence="4">ATCC 38327</strain>
    </source>
</reference>
<evidence type="ECO:0000313" key="4">
    <source>
        <dbReference type="Proteomes" id="UP000054350"/>
    </source>
</evidence>
<organism evidence="3 4">
    <name type="scientific">Allomyces macrogynus (strain ATCC 38327)</name>
    <name type="common">Allomyces javanicus var. macrogynus</name>
    <dbReference type="NCBI Taxonomy" id="578462"/>
    <lineage>
        <taxon>Eukaryota</taxon>
        <taxon>Fungi</taxon>
        <taxon>Fungi incertae sedis</taxon>
        <taxon>Blastocladiomycota</taxon>
        <taxon>Blastocladiomycetes</taxon>
        <taxon>Blastocladiales</taxon>
        <taxon>Blastocladiaceae</taxon>
        <taxon>Allomyces</taxon>
    </lineage>
</organism>
<dbReference type="GO" id="GO:0005634">
    <property type="term" value="C:nucleus"/>
    <property type="evidence" value="ECO:0007669"/>
    <property type="project" value="InterPro"/>
</dbReference>
<dbReference type="PANTHER" id="PTHR12722:SF0">
    <property type="entry name" value="PROTEIN FAM50A"/>
    <property type="match status" value="1"/>
</dbReference>
<keyword evidence="4" id="KW-1185">Reference proteome</keyword>
<evidence type="ECO:0000259" key="2">
    <source>
        <dbReference type="Pfam" id="PF04921"/>
    </source>
</evidence>
<dbReference type="OrthoDB" id="1562195at2759"/>
<dbReference type="STRING" id="578462.A0A0L0T989"/>
<reference evidence="3 4" key="1">
    <citation type="submission" date="2009-11" db="EMBL/GenBank/DDBJ databases">
        <title>Annotation of Allomyces macrogynus ATCC 38327.</title>
        <authorList>
            <consortium name="The Broad Institute Genome Sequencing Platform"/>
            <person name="Russ C."/>
            <person name="Cuomo C."/>
            <person name="Burger G."/>
            <person name="Gray M.W."/>
            <person name="Holland P.W.H."/>
            <person name="King N."/>
            <person name="Lang F.B.F."/>
            <person name="Roger A.J."/>
            <person name="Ruiz-Trillo I."/>
            <person name="Young S.K."/>
            <person name="Zeng Q."/>
            <person name="Gargeya S."/>
            <person name="Fitzgerald M."/>
            <person name="Haas B."/>
            <person name="Abouelleil A."/>
            <person name="Alvarado L."/>
            <person name="Arachchi H.M."/>
            <person name="Berlin A."/>
            <person name="Chapman S.B."/>
            <person name="Gearin G."/>
            <person name="Goldberg J."/>
            <person name="Griggs A."/>
            <person name="Gujja S."/>
            <person name="Hansen M."/>
            <person name="Heiman D."/>
            <person name="Howarth C."/>
            <person name="Larimer J."/>
            <person name="Lui A."/>
            <person name="MacDonald P.J.P."/>
            <person name="McCowen C."/>
            <person name="Montmayeur A."/>
            <person name="Murphy C."/>
            <person name="Neiman D."/>
            <person name="Pearson M."/>
            <person name="Priest M."/>
            <person name="Roberts A."/>
            <person name="Saif S."/>
            <person name="Shea T."/>
            <person name="Sisk P."/>
            <person name="Stolte C."/>
            <person name="Sykes S."/>
            <person name="Wortman J."/>
            <person name="Nusbaum C."/>
            <person name="Birren B."/>
        </authorList>
    </citation>
    <scope>NUCLEOTIDE SEQUENCE [LARGE SCALE GENOMIC DNA]</scope>
    <source>
        <strain evidence="3 4">ATCC 38327</strain>
    </source>
</reference>
<dbReference type="Pfam" id="PF04921">
    <property type="entry name" value="XAP5"/>
    <property type="match status" value="1"/>
</dbReference>
<feature type="compositionally biased region" description="Basic and acidic residues" evidence="1">
    <location>
        <begin position="146"/>
        <end position="155"/>
    </location>
</feature>
<proteinExistence type="predicted"/>
<name>A0A0L0T989_ALLM3</name>
<dbReference type="OMA" id="HKGGTVQ"/>
<dbReference type="GO" id="GO:0006325">
    <property type="term" value="P:chromatin organization"/>
    <property type="evidence" value="ECO:0007669"/>
    <property type="project" value="TreeGrafter"/>
</dbReference>
<evidence type="ECO:0000256" key="1">
    <source>
        <dbReference type="SAM" id="MobiDB-lite"/>
    </source>
</evidence>
<dbReference type="AlphaFoldDB" id="A0A0L0T989"/>
<feature type="domain" description="FAM50A/XAP5 C-terminal" evidence="2">
    <location>
        <begin position="174"/>
        <end position="307"/>
    </location>
</feature>
<dbReference type="eggNOG" id="KOG2894">
    <property type="taxonomic scope" value="Eukaryota"/>
</dbReference>
<dbReference type="PANTHER" id="PTHR12722">
    <property type="entry name" value="XAP-5 PROTEIN-RELATED"/>
    <property type="match status" value="1"/>
</dbReference>
<dbReference type="VEuPathDB" id="FungiDB:AMAG_15556"/>
<protein>
    <recommendedName>
        <fullName evidence="2">FAM50A/XAP5 C-terminal domain-containing protein</fullName>
    </recommendedName>
</protein>
<dbReference type="InterPro" id="IPR048337">
    <property type="entry name" value="FAM50A/XAP5_C"/>
</dbReference>
<feature type="region of interest" description="Disordered" evidence="1">
    <location>
        <begin position="83"/>
        <end position="107"/>
    </location>
</feature>
<feature type="region of interest" description="Disordered" evidence="1">
    <location>
        <begin position="119"/>
        <end position="155"/>
    </location>
</feature>
<gene>
    <name evidence="3" type="ORF">AMAG_15556</name>
</gene>
<evidence type="ECO:0000313" key="3">
    <source>
        <dbReference type="EMBL" id="KNE71317.1"/>
    </source>
</evidence>
<dbReference type="EMBL" id="GG745371">
    <property type="protein sequence ID" value="KNE71317.1"/>
    <property type="molecule type" value="Genomic_DNA"/>
</dbReference>
<sequence length="324" mass="37257">MADSAAEQGRRAHMEKQRERMLKEFANKKDQIAKDNEVHVGSDKYVSQNHDVEAQLKVDTVGLVTAEEYRLIREKLERKRALEEQAGSAGKKAANKDAAPKKKRKRTVNAVTLSFGDDADAASSSAPLIPKKATKDPTVDTSFLPDRQREEEEAAERERLRQEWLAQQEATKQEEIMIEYSYWDGTGHRNTVTCKKGDTIGQFLDRVRLQWPDLRGCAADNLVFVKEDIIIPHHYTFYDFIINQVRGKSGPIFEFAIRDDVRLVNDAAKEITESHPGKVCQRSWYERNKHIFPASRWEVFDPDKQYAVGGYTFNDRAKKRIKKD</sequence>
<dbReference type="Proteomes" id="UP000054350">
    <property type="component" value="Unassembled WGS sequence"/>
</dbReference>
<accession>A0A0L0T989</accession>
<dbReference type="InterPro" id="IPR007005">
    <property type="entry name" value="XAP5"/>
</dbReference>